<dbReference type="PANTHER" id="PTHR46114">
    <property type="entry name" value="APPLE DOMAIN-CONTAINING PROTEIN"/>
    <property type="match status" value="1"/>
</dbReference>
<organism evidence="1 2">
    <name type="scientific">Eumeta variegata</name>
    <name type="common">Bagworm moth</name>
    <name type="synonym">Eumeta japonica</name>
    <dbReference type="NCBI Taxonomy" id="151549"/>
    <lineage>
        <taxon>Eukaryota</taxon>
        <taxon>Metazoa</taxon>
        <taxon>Ecdysozoa</taxon>
        <taxon>Arthropoda</taxon>
        <taxon>Hexapoda</taxon>
        <taxon>Insecta</taxon>
        <taxon>Pterygota</taxon>
        <taxon>Neoptera</taxon>
        <taxon>Endopterygota</taxon>
        <taxon>Lepidoptera</taxon>
        <taxon>Glossata</taxon>
        <taxon>Ditrysia</taxon>
        <taxon>Tineoidea</taxon>
        <taxon>Psychidae</taxon>
        <taxon>Oiketicinae</taxon>
        <taxon>Eumeta</taxon>
    </lineage>
</organism>
<reference evidence="1 2" key="1">
    <citation type="journal article" date="2019" name="Commun. Biol.">
        <title>The bagworm genome reveals a unique fibroin gene that provides high tensile strength.</title>
        <authorList>
            <person name="Kono N."/>
            <person name="Nakamura H."/>
            <person name="Ohtoshi R."/>
            <person name="Tomita M."/>
            <person name="Numata K."/>
            <person name="Arakawa K."/>
        </authorList>
    </citation>
    <scope>NUCLEOTIDE SEQUENCE [LARGE SCALE GENOMIC DNA]</scope>
</reference>
<dbReference type="OrthoDB" id="8063408at2759"/>
<evidence type="ECO:0000313" key="1">
    <source>
        <dbReference type="EMBL" id="GBP76229.1"/>
    </source>
</evidence>
<evidence type="ECO:0000313" key="2">
    <source>
        <dbReference type="Proteomes" id="UP000299102"/>
    </source>
</evidence>
<gene>
    <name evidence="1" type="ORF">EVAR_61899_1</name>
</gene>
<sequence length="236" mass="27287">MYSNEIVNDGIADPKLSQSSISSTSSSLSTDFTKPHLLMQSDLNYLVHNLGLSKAKTQLLGSRLQLWNLSDKKTRASYFRNKQEDFMRYFIKEDDLVFCNDAKGLVQEMGFPEHPEECRLFIDSSKISLKGVLLHNGNKYPSIPLAHATNMKENYGNIQLLLERIKYSQYTWNICADLKVVTIITGLQGEYTKFCFFLYEWDSRAKEKHYVVKNWPQRMSLIPGVKNVKEEVLARR</sequence>
<dbReference type="AlphaFoldDB" id="A0A4C1YNK4"/>
<comment type="caution">
    <text evidence="1">The sequence shown here is derived from an EMBL/GenBank/DDBJ whole genome shotgun (WGS) entry which is preliminary data.</text>
</comment>
<protein>
    <submittedName>
        <fullName evidence="1">Uncharacterized protein</fullName>
    </submittedName>
</protein>
<dbReference type="EMBL" id="BGZK01001282">
    <property type="protein sequence ID" value="GBP76229.1"/>
    <property type="molecule type" value="Genomic_DNA"/>
</dbReference>
<keyword evidence="2" id="KW-1185">Reference proteome</keyword>
<dbReference type="Proteomes" id="UP000299102">
    <property type="component" value="Unassembled WGS sequence"/>
</dbReference>
<proteinExistence type="predicted"/>
<accession>A0A4C1YNK4</accession>
<name>A0A4C1YNK4_EUMVA</name>
<dbReference type="PANTHER" id="PTHR46114:SF1">
    <property type="entry name" value="ZAD DOMAIN-CONTAINING PROTEIN"/>
    <property type="match status" value="1"/>
</dbReference>